<dbReference type="Gramene" id="KRH01925">
    <property type="protein sequence ID" value="KRH01925"/>
    <property type="gene ID" value="GLYMA_17G004200"/>
</dbReference>
<evidence type="ECO:0000256" key="3">
    <source>
        <dbReference type="ARBA" id="ARBA00022670"/>
    </source>
</evidence>
<dbReference type="Gene3D" id="3.30.70.80">
    <property type="entry name" value="Peptidase S8 propeptide/proteinase inhibitor I9"/>
    <property type="match status" value="1"/>
</dbReference>
<evidence type="ECO:0000259" key="9">
    <source>
        <dbReference type="Pfam" id="PF05922"/>
    </source>
</evidence>
<evidence type="ECO:0008006" key="13">
    <source>
        <dbReference type="Google" id="ProtNLM"/>
    </source>
</evidence>
<evidence type="ECO:0000256" key="5">
    <source>
        <dbReference type="ARBA" id="ARBA00022801"/>
    </source>
</evidence>
<comment type="caution">
    <text evidence="7">Lacks conserved residue(s) required for the propagation of feature annotation.</text>
</comment>
<evidence type="ECO:0000313" key="11">
    <source>
        <dbReference type="EnsemblPlants" id="KRH01925"/>
    </source>
</evidence>
<dbReference type="Pfam" id="PF00082">
    <property type="entry name" value="Peptidase_S8"/>
    <property type="match status" value="1"/>
</dbReference>
<evidence type="ECO:0000256" key="6">
    <source>
        <dbReference type="ARBA" id="ARBA00022825"/>
    </source>
</evidence>
<keyword evidence="4" id="KW-0732">Signal</keyword>
<dbReference type="InterPro" id="IPR010259">
    <property type="entry name" value="S8pro/Inhibitor_I9"/>
</dbReference>
<organism evidence="10">
    <name type="scientific">Glycine max</name>
    <name type="common">Soybean</name>
    <name type="synonym">Glycine hispida</name>
    <dbReference type="NCBI Taxonomy" id="3847"/>
    <lineage>
        <taxon>Eukaryota</taxon>
        <taxon>Viridiplantae</taxon>
        <taxon>Streptophyta</taxon>
        <taxon>Embryophyta</taxon>
        <taxon>Tracheophyta</taxon>
        <taxon>Spermatophyta</taxon>
        <taxon>Magnoliopsida</taxon>
        <taxon>eudicotyledons</taxon>
        <taxon>Gunneridae</taxon>
        <taxon>Pentapetalae</taxon>
        <taxon>rosids</taxon>
        <taxon>fabids</taxon>
        <taxon>Fabales</taxon>
        <taxon>Fabaceae</taxon>
        <taxon>Papilionoideae</taxon>
        <taxon>50 kb inversion clade</taxon>
        <taxon>NPAAA clade</taxon>
        <taxon>indigoferoid/millettioid clade</taxon>
        <taxon>Phaseoleae</taxon>
        <taxon>Glycine</taxon>
        <taxon>Glycine subgen. Soja</taxon>
    </lineage>
</organism>
<reference evidence="11" key="2">
    <citation type="submission" date="2018-02" db="UniProtKB">
        <authorList>
            <consortium name="EnsemblPlants"/>
        </authorList>
    </citation>
    <scope>IDENTIFICATION</scope>
    <source>
        <strain evidence="11">Williams 82</strain>
    </source>
</reference>
<feature type="domain" description="Inhibitor I9" evidence="9">
    <location>
        <begin position="11"/>
        <end position="81"/>
    </location>
</feature>
<dbReference type="Pfam" id="PF05922">
    <property type="entry name" value="Inhibitor_I9"/>
    <property type="match status" value="1"/>
</dbReference>
<reference evidence="10" key="3">
    <citation type="submission" date="2018-07" db="EMBL/GenBank/DDBJ databases">
        <title>WGS assembly of Glycine max.</title>
        <authorList>
            <person name="Schmutz J."/>
            <person name="Cannon S."/>
            <person name="Schlueter J."/>
            <person name="Ma J."/>
            <person name="Mitros T."/>
            <person name="Nelson W."/>
            <person name="Hyten D."/>
            <person name="Song Q."/>
            <person name="Thelen J."/>
            <person name="Cheng J."/>
            <person name="Xu D."/>
            <person name="Hellsten U."/>
            <person name="May G."/>
            <person name="Yu Y."/>
            <person name="Sakurai T."/>
            <person name="Umezawa T."/>
            <person name="Bhattacharyya M."/>
            <person name="Sandhu D."/>
            <person name="Valliyodan B."/>
            <person name="Lindquist E."/>
            <person name="Peto M."/>
            <person name="Grant D."/>
            <person name="Shu S."/>
            <person name="Goodstein D."/>
            <person name="Barry K."/>
            <person name="Futrell-Griggs M."/>
            <person name="Abernathy B."/>
            <person name="Du J."/>
            <person name="Tian Z."/>
            <person name="Zhu L."/>
            <person name="Gill N."/>
            <person name="Joshi T."/>
            <person name="Libault M."/>
            <person name="Sethuraman A."/>
            <person name="Zhang X."/>
            <person name="Shinozaki K."/>
            <person name="Nguyen H."/>
            <person name="Wing R."/>
            <person name="Cregan P."/>
            <person name="Specht J."/>
            <person name="Grimwood J."/>
            <person name="Rokhsar D."/>
            <person name="Stacey G."/>
            <person name="Shoemaker R."/>
            <person name="Jackson S."/>
        </authorList>
    </citation>
    <scope>NUCLEOTIDE SEQUENCE</scope>
    <source>
        <tissue evidence="10">Callus</tissue>
    </source>
</reference>
<evidence type="ECO:0000256" key="4">
    <source>
        <dbReference type="ARBA" id="ARBA00022729"/>
    </source>
</evidence>
<evidence type="ECO:0000313" key="12">
    <source>
        <dbReference type="Proteomes" id="UP000008827"/>
    </source>
</evidence>
<dbReference type="PROSITE" id="PS51892">
    <property type="entry name" value="SUBTILASE"/>
    <property type="match status" value="1"/>
</dbReference>
<dbReference type="GO" id="GO:0004252">
    <property type="term" value="F:serine-type endopeptidase activity"/>
    <property type="evidence" value="ECO:0007669"/>
    <property type="project" value="InterPro"/>
</dbReference>
<accession>A0A0R0FHX0</accession>
<keyword evidence="3" id="KW-0645">Protease</keyword>
<dbReference type="SUPFAM" id="SSF52743">
    <property type="entry name" value="Subtilisin-like"/>
    <property type="match status" value="1"/>
</dbReference>
<evidence type="ECO:0000256" key="7">
    <source>
        <dbReference type="PROSITE-ProRule" id="PRU01240"/>
    </source>
</evidence>
<dbReference type="InterPro" id="IPR045051">
    <property type="entry name" value="SBT"/>
</dbReference>
<dbReference type="PANTHER" id="PTHR10795">
    <property type="entry name" value="PROPROTEIN CONVERTASE SUBTILISIN/KEXIN"/>
    <property type="match status" value="1"/>
</dbReference>
<dbReference type="InterPro" id="IPR000209">
    <property type="entry name" value="Peptidase_S8/S53_dom"/>
</dbReference>
<dbReference type="AlphaFoldDB" id="A0A0R0FHX0"/>
<dbReference type="FunFam" id="3.30.70.80:FF:000002">
    <property type="entry name" value="Subtilisin-like protease SBT5.3"/>
    <property type="match status" value="1"/>
</dbReference>
<reference evidence="10 11" key="1">
    <citation type="journal article" date="2010" name="Nature">
        <title>Genome sequence of the palaeopolyploid soybean.</title>
        <authorList>
            <person name="Schmutz J."/>
            <person name="Cannon S.B."/>
            <person name="Schlueter J."/>
            <person name="Ma J."/>
            <person name="Mitros T."/>
            <person name="Nelson W."/>
            <person name="Hyten D.L."/>
            <person name="Song Q."/>
            <person name="Thelen J.J."/>
            <person name="Cheng J."/>
            <person name="Xu D."/>
            <person name="Hellsten U."/>
            <person name="May G.D."/>
            <person name="Yu Y."/>
            <person name="Sakurai T."/>
            <person name="Umezawa T."/>
            <person name="Bhattacharyya M.K."/>
            <person name="Sandhu D."/>
            <person name="Valliyodan B."/>
            <person name="Lindquist E."/>
            <person name="Peto M."/>
            <person name="Grant D."/>
            <person name="Shu S."/>
            <person name="Goodstein D."/>
            <person name="Barry K."/>
            <person name="Futrell-Griggs M."/>
            <person name="Abernathy B."/>
            <person name="Du J."/>
            <person name="Tian Z."/>
            <person name="Zhu L."/>
            <person name="Gill N."/>
            <person name="Joshi T."/>
            <person name="Libault M."/>
            <person name="Sethuraman A."/>
            <person name="Zhang X.-C."/>
            <person name="Shinozaki K."/>
            <person name="Nguyen H.T."/>
            <person name="Wing R.A."/>
            <person name="Cregan P."/>
            <person name="Specht J."/>
            <person name="Grimwood J."/>
            <person name="Rokhsar D."/>
            <person name="Stacey G."/>
            <person name="Shoemaker R.C."/>
            <person name="Jackson S.A."/>
        </authorList>
    </citation>
    <scope>NUCLEOTIDE SEQUENCE [LARGE SCALE GENOMIC DNA]</scope>
    <source>
        <strain evidence="11">cv. Williams 82</strain>
        <tissue evidence="10">Callus</tissue>
    </source>
</reference>
<dbReference type="InterPro" id="IPR037045">
    <property type="entry name" value="S8pro/Inhibitor_I9_sf"/>
</dbReference>
<evidence type="ECO:0000259" key="8">
    <source>
        <dbReference type="Pfam" id="PF00082"/>
    </source>
</evidence>
<comment type="similarity">
    <text evidence="2 7">Belongs to the peptidase S8 family.</text>
</comment>
<gene>
    <name evidence="10" type="ORF">GLYMA_17G004200</name>
</gene>
<comment type="subcellular location">
    <subcellularLocation>
        <location evidence="1">Secreted</location>
    </subcellularLocation>
</comment>
<keyword evidence="12" id="KW-1185">Reference proteome</keyword>
<dbReference type="Proteomes" id="UP000008827">
    <property type="component" value="Chromosome 17"/>
</dbReference>
<dbReference type="InParanoid" id="A0A0R0FHX0"/>
<dbReference type="InterPro" id="IPR036852">
    <property type="entry name" value="Peptidase_S8/S53_dom_sf"/>
</dbReference>
<sequence>MGSQEHGEEVTDAAFDRVAETHREFVQSYVGSPQKAKEAIIYSYTRHINGFAAMLEEEEAADIAKHPDVVSVFLNKGRKLHTTHSWEFMDLEMNDGVIPSDSLFRKARYGEDTIIANFDTGVWPESPSFSDEGMGPIPSRWKGTCQHDHTGFPCNSAKSNRTLSTARDYEGHGSHTLSTIGGSFVPGANVFGLGNGTAEGGSPRARVATYKVCWPPIDGNECFDADIMAAFDMAIHDGVDVLSLSLGGSAMDYFDDGLSIGAFHANKKGIPLLLNSTMDSTSRFYFICVIHHNN</sequence>
<protein>
    <recommendedName>
        <fullName evidence="13">Inhibitor I9 domain-containing protein</fullName>
    </recommendedName>
</protein>
<dbReference type="OMA" id="CENDTRE"/>
<evidence type="ECO:0000313" key="10">
    <source>
        <dbReference type="EMBL" id="KRH01925.1"/>
    </source>
</evidence>
<keyword evidence="6" id="KW-0720">Serine protease</keyword>
<dbReference type="GO" id="GO:0005576">
    <property type="term" value="C:extracellular region"/>
    <property type="evidence" value="ECO:0007669"/>
    <property type="project" value="UniProtKB-SubCell"/>
</dbReference>
<dbReference type="GO" id="GO:0006508">
    <property type="term" value="P:proteolysis"/>
    <property type="evidence" value="ECO:0007669"/>
    <property type="project" value="UniProtKB-KW"/>
</dbReference>
<keyword evidence="5" id="KW-0378">Hydrolase</keyword>
<name>A0A0R0FHX0_SOYBN</name>
<dbReference type="EMBL" id="CM000850">
    <property type="protein sequence ID" value="KRH01925.1"/>
    <property type="molecule type" value="Genomic_DNA"/>
</dbReference>
<proteinExistence type="inferred from homology"/>
<feature type="domain" description="Peptidase S8/S53" evidence="8">
    <location>
        <begin position="110"/>
        <end position="248"/>
    </location>
</feature>
<dbReference type="EnsemblPlants" id="KRH01925">
    <property type="protein sequence ID" value="KRH01925"/>
    <property type="gene ID" value="GLYMA_17G004200"/>
</dbReference>
<dbReference type="Gene3D" id="3.40.50.200">
    <property type="entry name" value="Peptidase S8/S53 domain"/>
    <property type="match status" value="1"/>
</dbReference>
<evidence type="ECO:0000256" key="2">
    <source>
        <dbReference type="ARBA" id="ARBA00011073"/>
    </source>
</evidence>
<dbReference type="STRING" id="3847.A0A0R0FHX0"/>
<dbReference type="SMR" id="A0A0R0FHX0"/>
<evidence type="ECO:0000256" key="1">
    <source>
        <dbReference type="ARBA" id="ARBA00004613"/>
    </source>
</evidence>
<dbReference type="OrthoDB" id="2014869at2759"/>